<gene>
    <name evidence="1" type="ORF">ACFFSY_34050</name>
</gene>
<evidence type="ECO:0000313" key="1">
    <source>
        <dbReference type="EMBL" id="MFB9330990.1"/>
    </source>
</evidence>
<protein>
    <submittedName>
        <fullName evidence="1">Lasso peptide biosynthesis PqqD family chaperone</fullName>
    </submittedName>
</protein>
<dbReference type="InterPro" id="IPR041881">
    <property type="entry name" value="PqqD_sf"/>
</dbReference>
<sequence>MSGSVALEQSYQQVEGNLVSDMNGEKVMLSIASGKYYNLGQVGGAIWERLQAPATIASVVDQLTNEYEIDRDTCESQVIRFIESLLKEGLVKAV</sequence>
<keyword evidence="2" id="KW-1185">Reference proteome</keyword>
<reference evidence="1 2" key="1">
    <citation type="submission" date="2024-09" db="EMBL/GenBank/DDBJ databases">
        <authorList>
            <person name="Sun Q."/>
            <person name="Mori K."/>
        </authorList>
    </citation>
    <scope>NUCLEOTIDE SEQUENCE [LARGE SCALE GENOMIC DNA]</scope>
    <source>
        <strain evidence="1 2">TISTR 2452</strain>
    </source>
</reference>
<dbReference type="InterPro" id="IPR008792">
    <property type="entry name" value="PQQD"/>
</dbReference>
<dbReference type="RefSeq" id="WP_377502908.1">
    <property type="nucleotide sequence ID" value="NZ_JBHMDO010000055.1"/>
</dbReference>
<dbReference type="NCBIfam" id="NF033536">
    <property type="entry name" value="lasso_PqqD_Bac"/>
    <property type="match status" value="1"/>
</dbReference>
<dbReference type="Proteomes" id="UP001589747">
    <property type="component" value="Unassembled WGS sequence"/>
</dbReference>
<dbReference type="EMBL" id="JBHMDO010000055">
    <property type="protein sequence ID" value="MFB9330990.1"/>
    <property type="molecule type" value="Genomic_DNA"/>
</dbReference>
<dbReference type="Pfam" id="PF05402">
    <property type="entry name" value="PqqD"/>
    <property type="match status" value="1"/>
</dbReference>
<organism evidence="1 2">
    <name type="scientific">Paenibacillus aurantiacus</name>
    <dbReference type="NCBI Taxonomy" id="1936118"/>
    <lineage>
        <taxon>Bacteria</taxon>
        <taxon>Bacillati</taxon>
        <taxon>Bacillota</taxon>
        <taxon>Bacilli</taxon>
        <taxon>Bacillales</taxon>
        <taxon>Paenibacillaceae</taxon>
        <taxon>Paenibacillus</taxon>
    </lineage>
</organism>
<name>A0ABV5L1B8_9BACL</name>
<evidence type="ECO:0000313" key="2">
    <source>
        <dbReference type="Proteomes" id="UP001589747"/>
    </source>
</evidence>
<accession>A0ABV5L1B8</accession>
<dbReference type="Gene3D" id="1.10.10.1150">
    <property type="entry name" value="Coenzyme PQQ synthesis protein D (PqqD)"/>
    <property type="match status" value="1"/>
</dbReference>
<proteinExistence type="predicted"/>
<comment type="caution">
    <text evidence="1">The sequence shown here is derived from an EMBL/GenBank/DDBJ whole genome shotgun (WGS) entry which is preliminary data.</text>
</comment>